<evidence type="ECO:0000313" key="3">
    <source>
        <dbReference type="Proteomes" id="UP000313359"/>
    </source>
</evidence>
<feature type="compositionally biased region" description="Basic and acidic residues" evidence="1">
    <location>
        <begin position="131"/>
        <end position="143"/>
    </location>
</feature>
<reference evidence="2" key="1">
    <citation type="journal article" date="2018" name="Genome Biol. Evol.">
        <title>Genomics and development of Lentinus tigrinus, a white-rot wood-decaying mushroom with dimorphic fruiting bodies.</title>
        <authorList>
            <person name="Wu B."/>
            <person name="Xu Z."/>
            <person name="Knudson A."/>
            <person name="Carlson A."/>
            <person name="Chen N."/>
            <person name="Kovaka S."/>
            <person name="LaButti K."/>
            <person name="Lipzen A."/>
            <person name="Pennachio C."/>
            <person name="Riley R."/>
            <person name="Schakwitz W."/>
            <person name="Umezawa K."/>
            <person name="Ohm R.A."/>
            <person name="Grigoriev I.V."/>
            <person name="Nagy L.G."/>
            <person name="Gibbons J."/>
            <person name="Hibbett D."/>
        </authorList>
    </citation>
    <scope>NUCLEOTIDE SEQUENCE [LARGE SCALE GENOMIC DNA]</scope>
    <source>
        <strain evidence="2">ALCF2SS1-6</strain>
    </source>
</reference>
<dbReference type="EMBL" id="ML122327">
    <property type="protein sequence ID" value="RPD53207.1"/>
    <property type="molecule type" value="Genomic_DNA"/>
</dbReference>
<feature type="compositionally biased region" description="Basic residues" evidence="1">
    <location>
        <begin position="144"/>
        <end position="155"/>
    </location>
</feature>
<sequence>MPLFRSNSPPRDTAPPPPAETNHKSGGFFSRRSDSPEHMNGYNGYNNTNGASSVRSGSTRSSGGFFSRRRSSSSDSVDLKHDPSIVAARQKVSDAEAAESAADRALNEARAAVRSAKEHVKILEQEALDEARRAKAKQAEAKNIKKSTGRLGRHG</sequence>
<keyword evidence="3" id="KW-1185">Reference proteome</keyword>
<feature type="region of interest" description="Disordered" evidence="1">
    <location>
        <begin position="1"/>
        <end position="84"/>
    </location>
</feature>
<organism evidence="2 3">
    <name type="scientific">Lentinus tigrinus ALCF2SS1-6</name>
    <dbReference type="NCBI Taxonomy" id="1328759"/>
    <lineage>
        <taxon>Eukaryota</taxon>
        <taxon>Fungi</taxon>
        <taxon>Dikarya</taxon>
        <taxon>Basidiomycota</taxon>
        <taxon>Agaricomycotina</taxon>
        <taxon>Agaricomycetes</taxon>
        <taxon>Polyporales</taxon>
        <taxon>Polyporaceae</taxon>
        <taxon>Lentinus</taxon>
    </lineage>
</organism>
<accession>A0A5C2RRY6</accession>
<evidence type="ECO:0000313" key="2">
    <source>
        <dbReference type="EMBL" id="RPD53207.1"/>
    </source>
</evidence>
<proteinExistence type="predicted"/>
<evidence type="ECO:0000256" key="1">
    <source>
        <dbReference type="SAM" id="MobiDB-lite"/>
    </source>
</evidence>
<protein>
    <submittedName>
        <fullName evidence="2">Uncharacterized protein</fullName>
    </submittedName>
</protein>
<feature type="region of interest" description="Disordered" evidence="1">
    <location>
        <begin position="131"/>
        <end position="155"/>
    </location>
</feature>
<name>A0A5C2RRY6_9APHY</name>
<feature type="compositionally biased region" description="Low complexity" evidence="1">
    <location>
        <begin position="40"/>
        <end position="66"/>
    </location>
</feature>
<dbReference type="Proteomes" id="UP000313359">
    <property type="component" value="Unassembled WGS sequence"/>
</dbReference>
<dbReference type="AlphaFoldDB" id="A0A5C2RRY6"/>
<gene>
    <name evidence="2" type="ORF">L227DRAFT_658380</name>
</gene>